<evidence type="ECO:0000313" key="3">
    <source>
        <dbReference type="Proteomes" id="UP001287356"/>
    </source>
</evidence>
<feature type="compositionally biased region" description="Gly residues" evidence="1">
    <location>
        <begin position="184"/>
        <end position="199"/>
    </location>
</feature>
<comment type="caution">
    <text evidence="2">The sequence shown here is derived from an EMBL/GenBank/DDBJ whole genome shotgun (WGS) entry which is preliminary data.</text>
</comment>
<feature type="compositionally biased region" description="Basic residues" evidence="1">
    <location>
        <begin position="205"/>
        <end position="216"/>
    </location>
</feature>
<reference evidence="2" key="1">
    <citation type="journal article" date="2023" name="Mol. Phylogenet. Evol.">
        <title>Genome-scale phylogeny and comparative genomics of the fungal order Sordariales.</title>
        <authorList>
            <person name="Hensen N."/>
            <person name="Bonometti L."/>
            <person name="Westerberg I."/>
            <person name="Brannstrom I.O."/>
            <person name="Guillou S."/>
            <person name="Cros-Aarteil S."/>
            <person name="Calhoun S."/>
            <person name="Haridas S."/>
            <person name="Kuo A."/>
            <person name="Mondo S."/>
            <person name="Pangilinan J."/>
            <person name="Riley R."/>
            <person name="LaButti K."/>
            <person name="Andreopoulos B."/>
            <person name="Lipzen A."/>
            <person name="Chen C."/>
            <person name="Yan M."/>
            <person name="Daum C."/>
            <person name="Ng V."/>
            <person name="Clum A."/>
            <person name="Steindorff A."/>
            <person name="Ohm R.A."/>
            <person name="Martin F."/>
            <person name="Silar P."/>
            <person name="Natvig D.O."/>
            <person name="Lalanne C."/>
            <person name="Gautier V."/>
            <person name="Ament-Velasquez S.L."/>
            <person name="Kruys A."/>
            <person name="Hutchinson M.I."/>
            <person name="Powell A.J."/>
            <person name="Barry K."/>
            <person name="Miller A.N."/>
            <person name="Grigoriev I.V."/>
            <person name="Debuchy R."/>
            <person name="Gladieux P."/>
            <person name="Hiltunen Thoren M."/>
            <person name="Johannesson H."/>
        </authorList>
    </citation>
    <scope>NUCLEOTIDE SEQUENCE</scope>
    <source>
        <strain evidence="2">CBS 958.72</strain>
    </source>
</reference>
<sequence>MNRQVVHTALGRGRAVDSCRENAAQCLRAASSSSIIIGQPISWQTYSSFSTTTTRGFASPDNAPPTARERSSAAASKLAELGGGGGGQSRPAPATSQPSAAATPPPGPVDVRTLGSSFASLGPKVINLRSLRGRLGAAGPAARAGPPRFAARPTSFAGPGVTGGGRFAPGAAARGAGRFAPGGAARGGGRFGPGAGAAGGDRFAPRARRGTTRGRGRGGEKRGGRGGKGEDTERLKARWTPEEQEVINRMEQGVVTAYVPTVTAESLAGYGPALASDAAVAKMESAMRAMRILGGGRPFDPVTTVTGDIREAVKRYSHEKKPLFFSSKEEKEWLESCRPGFRFKPAEDATKQAVLDAAVLGKYEKPQFVDVSNVMGTLANYHSREPTYLPSESQAFIAKVRELLPAARKPPGAAQVKRAA</sequence>
<dbReference type="Proteomes" id="UP001287356">
    <property type="component" value="Unassembled WGS sequence"/>
</dbReference>
<organism evidence="2 3">
    <name type="scientific">Lasiosphaeria ovina</name>
    <dbReference type="NCBI Taxonomy" id="92902"/>
    <lineage>
        <taxon>Eukaryota</taxon>
        <taxon>Fungi</taxon>
        <taxon>Dikarya</taxon>
        <taxon>Ascomycota</taxon>
        <taxon>Pezizomycotina</taxon>
        <taxon>Sordariomycetes</taxon>
        <taxon>Sordariomycetidae</taxon>
        <taxon>Sordariales</taxon>
        <taxon>Lasiosphaeriaceae</taxon>
        <taxon>Lasiosphaeria</taxon>
    </lineage>
</organism>
<feature type="region of interest" description="Disordered" evidence="1">
    <location>
        <begin position="184"/>
        <end position="235"/>
    </location>
</feature>
<keyword evidence="3" id="KW-1185">Reference proteome</keyword>
<proteinExistence type="predicted"/>
<reference evidence="2" key="2">
    <citation type="submission" date="2023-06" db="EMBL/GenBank/DDBJ databases">
        <authorList>
            <consortium name="Lawrence Berkeley National Laboratory"/>
            <person name="Haridas S."/>
            <person name="Hensen N."/>
            <person name="Bonometti L."/>
            <person name="Westerberg I."/>
            <person name="Brannstrom I.O."/>
            <person name="Guillou S."/>
            <person name="Cros-Aarteil S."/>
            <person name="Calhoun S."/>
            <person name="Kuo A."/>
            <person name="Mondo S."/>
            <person name="Pangilinan J."/>
            <person name="Riley R."/>
            <person name="Labutti K."/>
            <person name="Andreopoulos B."/>
            <person name="Lipzen A."/>
            <person name="Chen C."/>
            <person name="Yanf M."/>
            <person name="Daum C."/>
            <person name="Ng V."/>
            <person name="Clum A."/>
            <person name="Steindorff A."/>
            <person name="Ohm R."/>
            <person name="Martin F."/>
            <person name="Silar P."/>
            <person name="Natvig D."/>
            <person name="Lalanne C."/>
            <person name="Gautier V."/>
            <person name="Ament-Velasquez S.L."/>
            <person name="Kruys A."/>
            <person name="Hutchinson M.I."/>
            <person name="Powell A.J."/>
            <person name="Barry K."/>
            <person name="Miller A.N."/>
            <person name="Grigoriev I.V."/>
            <person name="Debuchy R."/>
            <person name="Gladieux P."/>
            <person name="Thoren M.H."/>
            <person name="Johannesson H."/>
        </authorList>
    </citation>
    <scope>NUCLEOTIDE SEQUENCE</scope>
    <source>
        <strain evidence="2">CBS 958.72</strain>
    </source>
</reference>
<protein>
    <submittedName>
        <fullName evidence="2">Uncharacterized protein</fullName>
    </submittedName>
</protein>
<accession>A0AAE0TXA4</accession>
<name>A0AAE0TXA4_9PEZI</name>
<evidence type="ECO:0000313" key="2">
    <source>
        <dbReference type="EMBL" id="KAK3382870.1"/>
    </source>
</evidence>
<dbReference type="EMBL" id="JAULSN010000001">
    <property type="protein sequence ID" value="KAK3382870.1"/>
    <property type="molecule type" value="Genomic_DNA"/>
</dbReference>
<feature type="compositionally biased region" description="Low complexity" evidence="1">
    <location>
        <begin position="89"/>
        <end position="102"/>
    </location>
</feature>
<gene>
    <name evidence="2" type="ORF">B0T24DRAFT_602828</name>
</gene>
<dbReference type="AlphaFoldDB" id="A0AAE0TXA4"/>
<evidence type="ECO:0000256" key="1">
    <source>
        <dbReference type="SAM" id="MobiDB-lite"/>
    </source>
</evidence>
<feature type="compositionally biased region" description="Basic and acidic residues" evidence="1">
    <location>
        <begin position="217"/>
        <end position="235"/>
    </location>
</feature>
<feature type="region of interest" description="Disordered" evidence="1">
    <location>
        <begin position="53"/>
        <end position="115"/>
    </location>
</feature>